<sequence>MMNGTIAYKSTPGIIEGFCSVPLVERVATERADCKPINSAIANSWV</sequence>
<protein>
    <submittedName>
        <fullName evidence="1">Uncharacterized protein</fullName>
    </submittedName>
</protein>
<accession>A0A382RXQ8</accession>
<evidence type="ECO:0000313" key="1">
    <source>
        <dbReference type="EMBL" id="SVD02456.1"/>
    </source>
</evidence>
<dbReference type="EMBL" id="UINC01124956">
    <property type="protein sequence ID" value="SVD02456.1"/>
    <property type="molecule type" value="Genomic_DNA"/>
</dbReference>
<organism evidence="1">
    <name type="scientific">marine metagenome</name>
    <dbReference type="NCBI Taxonomy" id="408172"/>
    <lineage>
        <taxon>unclassified sequences</taxon>
        <taxon>metagenomes</taxon>
        <taxon>ecological metagenomes</taxon>
    </lineage>
</organism>
<proteinExistence type="predicted"/>
<reference evidence="1" key="1">
    <citation type="submission" date="2018-05" db="EMBL/GenBank/DDBJ databases">
        <authorList>
            <person name="Lanie J.A."/>
            <person name="Ng W.-L."/>
            <person name="Kazmierczak K.M."/>
            <person name="Andrzejewski T.M."/>
            <person name="Davidsen T.M."/>
            <person name="Wayne K.J."/>
            <person name="Tettelin H."/>
            <person name="Glass J.I."/>
            <person name="Rusch D."/>
            <person name="Podicherti R."/>
            <person name="Tsui H.-C.T."/>
            <person name="Winkler M.E."/>
        </authorList>
    </citation>
    <scope>NUCLEOTIDE SEQUENCE</scope>
</reference>
<dbReference type="AlphaFoldDB" id="A0A382RXQ8"/>
<name>A0A382RXQ8_9ZZZZ</name>
<gene>
    <name evidence="1" type="ORF">METZ01_LOCUS355310</name>
</gene>